<dbReference type="InterPro" id="IPR050765">
    <property type="entry name" value="Riboflavin_Biosynth_HTPR"/>
</dbReference>
<dbReference type="PANTHER" id="PTHR38011:SF2">
    <property type="entry name" value="BIFUNCTIONAL DEAMINASE-REDUCTASE DOMAIN PROTEIN"/>
    <property type="match status" value="1"/>
</dbReference>
<evidence type="ECO:0000259" key="1">
    <source>
        <dbReference type="Pfam" id="PF01872"/>
    </source>
</evidence>
<dbReference type="InterPro" id="IPR024072">
    <property type="entry name" value="DHFR-like_dom_sf"/>
</dbReference>
<dbReference type="GO" id="GO:0009231">
    <property type="term" value="P:riboflavin biosynthetic process"/>
    <property type="evidence" value="ECO:0007669"/>
    <property type="project" value="InterPro"/>
</dbReference>
<reference evidence="2" key="1">
    <citation type="submission" date="2024-05" db="EMBL/GenBank/DDBJ databases">
        <title>The Natural Products Discovery Center: Release of the First 8490 Sequenced Strains for Exploring Actinobacteria Biosynthetic Diversity.</title>
        <authorList>
            <person name="Kalkreuter E."/>
            <person name="Kautsar S.A."/>
            <person name="Yang D."/>
            <person name="Bader C.D."/>
            <person name="Teijaro C.N."/>
            <person name="Fluegel L."/>
            <person name="Davis C.M."/>
            <person name="Simpson J.R."/>
            <person name="Lauterbach L."/>
            <person name="Steele A.D."/>
            <person name="Gui C."/>
            <person name="Meng S."/>
            <person name="Li G."/>
            <person name="Viehrig K."/>
            <person name="Ye F."/>
            <person name="Su P."/>
            <person name="Kiefer A.F."/>
            <person name="Nichols A."/>
            <person name="Cepeda A.J."/>
            <person name="Yan W."/>
            <person name="Fan B."/>
            <person name="Jiang Y."/>
            <person name="Adhikari A."/>
            <person name="Zheng C.-J."/>
            <person name="Schuster L."/>
            <person name="Cowan T.M."/>
            <person name="Smanski M.J."/>
            <person name="Chevrette M.G."/>
            <person name="de Carvalho L.P.S."/>
            <person name="Shen B."/>
        </authorList>
    </citation>
    <scope>NUCLEOTIDE SEQUENCE</scope>
    <source>
        <strain evidence="2">NPDC080035</strain>
    </source>
</reference>
<evidence type="ECO:0000313" key="2">
    <source>
        <dbReference type="EMBL" id="XBM47694.1"/>
    </source>
</evidence>
<dbReference type="InterPro" id="IPR002734">
    <property type="entry name" value="RibDG_C"/>
</dbReference>
<accession>A0AAU7GAL0</accession>
<proteinExistence type="predicted"/>
<dbReference type="Gene3D" id="3.40.430.10">
    <property type="entry name" value="Dihydrofolate Reductase, subunit A"/>
    <property type="match status" value="1"/>
</dbReference>
<sequence length="199" mass="21122">MSAIFIAEHISLEGVMQAPGRADEDTRGGFRGGGWATAGANGQVTSALADRVGQAGGMRLLLGRRSYDDMLSYWNAQGGPFAEGLNAAPKYVVSRQTGTPLPWPNSTPITGDVVDAIRALKREPGPELCVMGSGELVDTLLRRRLAEELLLFIHPLLLGSGRRLFPAEGAAPLAVERLSSAATETGVVIARYRVRDVAP</sequence>
<dbReference type="Pfam" id="PF01872">
    <property type="entry name" value="RibD_C"/>
    <property type="match status" value="1"/>
</dbReference>
<dbReference type="GO" id="GO:0008703">
    <property type="term" value="F:5-amino-6-(5-phosphoribosylamino)uracil reductase activity"/>
    <property type="evidence" value="ECO:0007669"/>
    <property type="project" value="InterPro"/>
</dbReference>
<dbReference type="AlphaFoldDB" id="A0AAU7GAL0"/>
<name>A0AAU7GAL0_9MICO</name>
<protein>
    <submittedName>
        <fullName evidence="2">Dihydrofolate reductase family protein</fullName>
    </submittedName>
</protein>
<gene>
    <name evidence="2" type="ORF">AAME72_16715</name>
</gene>
<dbReference type="RefSeq" id="WP_348787660.1">
    <property type="nucleotide sequence ID" value="NZ_CP157390.1"/>
</dbReference>
<dbReference type="PANTHER" id="PTHR38011">
    <property type="entry name" value="DIHYDROFOLATE REDUCTASE FAMILY PROTEIN (AFU_ORTHOLOGUE AFUA_8G06820)"/>
    <property type="match status" value="1"/>
</dbReference>
<organism evidence="2">
    <name type="scientific">Leifsonia sp. NPDC080035</name>
    <dbReference type="NCBI Taxonomy" id="3143936"/>
    <lineage>
        <taxon>Bacteria</taxon>
        <taxon>Bacillati</taxon>
        <taxon>Actinomycetota</taxon>
        <taxon>Actinomycetes</taxon>
        <taxon>Micrococcales</taxon>
        <taxon>Microbacteriaceae</taxon>
        <taxon>Leifsonia</taxon>
    </lineage>
</organism>
<dbReference type="EMBL" id="CP157390">
    <property type="protein sequence ID" value="XBM47694.1"/>
    <property type="molecule type" value="Genomic_DNA"/>
</dbReference>
<dbReference type="SUPFAM" id="SSF53597">
    <property type="entry name" value="Dihydrofolate reductase-like"/>
    <property type="match status" value="1"/>
</dbReference>
<feature type="domain" description="Bacterial bifunctional deaminase-reductase C-terminal" evidence="1">
    <location>
        <begin position="59"/>
        <end position="188"/>
    </location>
</feature>